<dbReference type="Proteomes" id="UP000032803">
    <property type="component" value="Chromosome I"/>
</dbReference>
<evidence type="ECO:0000313" key="2">
    <source>
        <dbReference type="Proteomes" id="UP000032803"/>
    </source>
</evidence>
<dbReference type="EMBL" id="LN681225">
    <property type="protein sequence ID" value="CEK09804.1"/>
    <property type="molecule type" value="Genomic_DNA"/>
</dbReference>
<dbReference type="HOGENOM" id="CLU_2554078_0_0_6"/>
<organism evidence="1 2">
    <name type="scientific">Legionella hackeliae</name>
    <dbReference type="NCBI Taxonomy" id="449"/>
    <lineage>
        <taxon>Bacteria</taxon>
        <taxon>Pseudomonadati</taxon>
        <taxon>Pseudomonadota</taxon>
        <taxon>Gammaproteobacteria</taxon>
        <taxon>Legionellales</taxon>
        <taxon>Legionellaceae</taxon>
        <taxon>Legionella</taxon>
    </lineage>
</organism>
<protein>
    <submittedName>
        <fullName evidence="1">Uncharacterized protein</fullName>
    </submittedName>
</protein>
<name>A0A0A8USP9_LEGHA</name>
<gene>
    <name evidence="1" type="ORF">LHA_0716</name>
</gene>
<sequence length="82" mass="9138">MPMTVLHTMLGGSLDNIVDKFGDRHKTIEVTDCILKMLHSVNLPLSLEKSSTVAMCTMAAVRDSLLRVSEQKQFALLHPDQE</sequence>
<reference evidence="2" key="1">
    <citation type="submission" date="2014-09" db="EMBL/GenBank/DDBJ databases">
        <authorList>
            <person name="Gomez-Valero L."/>
        </authorList>
    </citation>
    <scope>NUCLEOTIDE SEQUENCE [LARGE SCALE GENOMIC DNA]</scope>
    <source>
        <strain evidence="2">ATCC35250</strain>
    </source>
</reference>
<keyword evidence="2" id="KW-1185">Reference proteome</keyword>
<proteinExistence type="predicted"/>
<evidence type="ECO:0000313" key="1">
    <source>
        <dbReference type="EMBL" id="CEK09804.1"/>
    </source>
</evidence>
<dbReference type="KEGG" id="lha:LHA_0716"/>
<dbReference type="AlphaFoldDB" id="A0A0A8USP9"/>
<accession>A0A0A8USP9</accession>